<dbReference type="Pfam" id="PF01590">
    <property type="entry name" value="GAF"/>
    <property type="match status" value="1"/>
</dbReference>
<dbReference type="SMART" id="SM00382">
    <property type="entry name" value="AAA"/>
    <property type="match status" value="1"/>
</dbReference>
<sequence length="648" mass="70965">MSGSHAGGRIEAALQLSGVAQNRAVLESWQRCHDQFGLVHETARRPEIISESQTRQRRDRSGRLFHHAHDMVRTLYRQIDTAGYAVFLTDHDGVILDSVAAHSMLPSFRTNGLLPGAIWSEEREGTNGIGTCLVEGRAITIHNDEHFLTQHAGLTCTAAPVFDPEGRVCSVLDVSAVRNDIRREDCLRVRSLVADYADALERILFFEECASDIILHLHPDASHVGTARDALIAIRPDGTVAGSTALARRLLSAQGGINHVKSLLDSDVDGLMARMLGTQGADDKARPPQAVPLGGGGIMFGQLTLPEKQRRRFSAPRPALPVQKTRDQSRDIPDQDAAIRRLFQMGSKLLAGEINLLMSGETGSGKEHMARAIHNHAVGAQKPFVAINCAALPESLIESELFGHASGAFTGAARDGFGGRIRQADGGTLFLDEIGDMPISIQGRLLRVLESRCVEPLGSTKSVPVDFRLICASNVDLAAAVANGKFREDLLYRIKGARLALPPLRDRTDLADLVSRLLADFAKGQAMACDDTTLDILQQHAWPGNVRELVNVLQYACVFAENGTIRVAHLPDDLQPDVSLQNQPLHANAQNPLWQAERDALQKALGQQRWHVSKTARMLGISRNTLYRKMEKYGIQRTRDDEDGHRLN</sequence>
<protein>
    <submittedName>
        <fullName evidence="10">Sigma-54-dependent Fis family transcriptional regulator</fullName>
    </submittedName>
</protein>
<evidence type="ECO:0000256" key="7">
    <source>
        <dbReference type="ARBA" id="ARBA00023163"/>
    </source>
</evidence>
<name>A0A2N3KY78_9PROT</name>
<dbReference type="InterPro" id="IPR002197">
    <property type="entry name" value="HTH_Fis"/>
</dbReference>
<dbReference type="GO" id="GO:0000160">
    <property type="term" value="P:phosphorelay signal transduction system"/>
    <property type="evidence" value="ECO:0007669"/>
    <property type="project" value="UniProtKB-KW"/>
</dbReference>
<keyword evidence="2" id="KW-0067">ATP-binding</keyword>
<evidence type="ECO:0000256" key="3">
    <source>
        <dbReference type="ARBA" id="ARBA00023012"/>
    </source>
</evidence>
<dbReference type="PROSITE" id="PS00675">
    <property type="entry name" value="SIGMA54_INTERACT_1"/>
    <property type="match status" value="1"/>
</dbReference>
<dbReference type="Pfam" id="PF25601">
    <property type="entry name" value="AAA_lid_14"/>
    <property type="match status" value="1"/>
</dbReference>
<evidence type="ECO:0000259" key="9">
    <source>
        <dbReference type="PROSITE" id="PS50045"/>
    </source>
</evidence>
<dbReference type="PROSITE" id="PS00688">
    <property type="entry name" value="SIGMA54_INTERACT_3"/>
    <property type="match status" value="1"/>
</dbReference>
<feature type="region of interest" description="Disordered" evidence="8">
    <location>
        <begin position="311"/>
        <end position="331"/>
    </location>
</feature>
<dbReference type="PROSITE" id="PS50045">
    <property type="entry name" value="SIGMA54_INTERACT_4"/>
    <property type="match status" value="1"/>
</dbReference>
<dbReference type="InterPro" id="IPR002078">
    <property type="entry name" value="Sigma_54_int"/>
</dbReference>
<keyword evidence="7" id="KW-0804">Transcription</keyword>
<comment type="caution">
    <text evidence="10">The sequence shown here is derived from an EMBL/GenBank/DDBJ whole genome shotgun (WGS) entry which is preliminary data.</text>
</comment>
<dbReference type="SUPFAM" id="SSF55781">
    <property type="entry name" value="GAF domain-like"/>
    <property type="match status" value="1"/>
</dbReference>
<gene>
    <name evidence="10" type="ORF">COO20_04945</name>
</gene>
<dbReference type="Gene3D" id="1.10.10.60">
    <property type="entry name" value="Homeodomain-like"/>
    <property type="match status" value="1"/>
</dbReference>
<dbReference type="CDD" id="cd00009">
    <property type="entry name" value="AAA"/>
    <property type="match status" value="1"/>
</dbReference>
<dbReference type="SUPFAM" id="SSF52540">
    <property type="entry name" value="P-loop containing nucleoside triphosphate hydrolases"/>
    <property type="match status" value="1"/>
</dbReference>
<dbReference type="GO" id="GO:0005524">
    <property type="term" value="F:ATP binding"/>
    <property type="evidence" value="ECO:0007669"/>
    <property type="project" value="UniProtKB-KW"/>
</dbReference>
<dbReference type="Proteomes" id="UP000233597">
    <property type="component" value="Unassembled WGS sequence"/>
</dbReference>
<dbReference type="PANTHER" id="PTHR32071">
    <property type="entry name" value="TRANSCRIPTIONAL REGULATORY PROTEIN"/>
    <property type="match status" value="1"/>
</dbReference>
<dbReference type="AlphaFoldDB" id="A0A2N3KY78"/>
<dbReference type="InterPro" id="IPR003018">
    <property type="entry name" value="GAF"/>
</dbReference>
<dbReference type="Gene3D" id="3.30.450.40">
    <property type="match status" value="1"/>
</dbReference>
<keyword evidence="4" id="KW-0805">Transcription regulation</keyword>
<dbReference type="FunFam" id="3.40.50.300:FF:000006">
    <property type="entry name" value="DNA-binding transcriptional regulator NtrC"/>
    <property type="match status" value="1"/>
</dbReference>
<dbReference type="InterPro" id="IPR025662">
    <property type="entry name" value="Sigma_54_int_dom_ATP-bd_1"/>
</dbReference>
<dbReference type="PANTHER" id="PTHR32071:SF77">
    <property type="entry name" value="TRANSCRIPTIONAL REGULATORY PROTEIN"/>
    <property type="match status" value="1"/>
</dbReference>
<evidence type="ECO:0000256" key="1">
    <source>
        <dbReference type="ARBA" id="ARBA00022741"/>
    </source>
</evidence>
<dbReference type="EMBL" id="NWTK01000002">
    <property type="protein sequence ID" value="PKR55519.1"/>
    <property type="molecule type" value="Genomic_DNA"/>
</dbReference>
<dbReference type="Pfam" id="PF02954">
    <property type="entry name" value="HTH_8"/>
    <property type="match status" value="1"/>
</dbReference>
<evidence type="ECO:0000313" key="10">
    <source>
        <dbReference type="EMBL" id="PKR55519.1"/>
    </source>
</evidence>
<evidence type="ECO:0000256" key="5">
    <source>
        <dbReference type="ARBA" id="ARBA00023125"/>
    </source>
</evidence>
<dbReference type="OrthoDB" id="9770562at2"/>
<proteinExistence type="predicted"/>
<keyword evidence="6" id="KW-0010">Activator</keyword>
<dbReference type="SUPFAM" id="SSF46689">
    <property type="entry name" value="Homeodomain-like"/>
    <property type="match status" value="1"/>
</dbReference>
<accession>A0A2N3KY78</accession>
<keyword evidence="5" id="KW-0238">DNA-binding</keyword>
<dbReference type="InterPro" id="IPR025943">
    <property type="entry name" value="Sigma_54_int_dom_ATP-bd_2"/>
</dbReference>
<dbReference type="InterPro" id="IPR003593">
    <property type="entry name" value="AAA+_ATPase"/>
</dbReference>
<dbReference type="Gene3D" id="1.10.8.60">
    <property type="match status" value="1"/>
</dbReference>
<evidence type="ECO:0000256" key="4">
    <source>
        <dbReference type="ARBA" id="ARBA00023015"/>
    </source>
</evidence>
<keyword evidence="3" id="KW-0902">Two-component regulatory system</keyword>
<evidence type="ECO:0000313" key="11">
    <source>
        <dbReference type="Proteomes" id="UP000233597"/>
    </source>
</evidence>
<evidence type="ECO:0000256" key="6">
    <source>
        <dbReference type="ARBA" id="ARBA00023159"/>
    </source>
</evidence>
<dbReference type="InterPro" id="IPR009057">
    <property type="entry name" value="Homeodomain-like_sf"/>
</dbReference>
<dbReference type="GO" id="GO:0006355">
    <property type="term" value="P:regulation of DNA-templated transcription"/>
    <property type="evidence" value="ECO:0007669"/>
    <property type="project" value="InterPro"/>
</dbReference>
<evidence type="ECO:0000256" key="8">
    <source>
        <dbReference type="SAM" id="MobiDB-lite"/>
    </source>
</evidence>
<dbReference type="InterPro" id="IPR029016">
    <property type="entry name" value="GAF-like_dom_sf"/>
</dbReference>
<dbReference type="GO" id="GO:0043565">
    <property type="term" value="F:sequence-specific DNA binding"/>
    <property type="evidence" value="ECO:0007669"/>
    <property type="project" value="InterPro"/>
</dbReference>
<evidence type="ECO:0000256" key="2">
    <source>
        <dbReference type="ARBA" id="ARBA00022840"/>
    </source>
</evidence>
<organism evidence="10 11">
    <name type="scientific">Thalassospira marina</name>
    <dbReference type="NCBI Taxonomy" id="2048283"/>
    <lineage>
        <taxon>Bacteria</taxon>
        <taxon>Pseudomonadati</taxon>
        <taxon>Pseudomonadota</taxon>
        <taxon>Alphaproteobacteria</taxon>
        <taxon>Rhodospirillales</taxon>
        <taxon>Thalassospiraceae</taxon>
        <taxon>Thalassospira</taxon>
    </lineage>
</organism>
<dbReference type="RefSeq" id="WP_101264567.1">
    <property type="nucleotide sequence ID" value="NZ_NWTK01000002.1"/>
</dbReference>
<dbReference type="PROSITE" id="PS00676">
    <property type="entry name" value="SIGMA54_INTERACT_2"/>
    <property type="match status" value="1"/>
</dbReference>
<dbReference type="InterPro" id="IPR027417">
    <property type="entry name" value="P-loop_NTPase"/>
</dbReference>
<dbReference type="InterPro" id="IPR058031">
    <property type="entry name" value="AAA_lid_NorR"/>
</dbReference>
<dbReference type="Pfam" id="PF00158">
    <property type="entry name" value="Sigma54_activat"/>
    <property type="match status" value="1"/>
</dbReference>
<keyword evidence="1" id="KW-0547">Nucleotide-binding</keyword>
<reference evidence="10 11" key="1">
    <citation type="submission" date="2017-09" db="EMBL/GenBank/DDBJ databases">
        <title>Biodiversity and function of Thalassospira species in the particle-attached aromatic-hydrocarbon-degrading consortia from the surface seawater of the South China Sea.</title>
        <authorList>
            <person name="Dong C."/>
            <person name="Liu R."/>
            <person name="Shao Z."/>
        </authorList>
    </citation>
    <scope>NUCLEOTIDE SEQUENCE [LARGE SCALE GENOMIC DNA]</scope>
    <source>
        <strain evidence="10 11">CSC1P2</strain>
    </source>
</reference>
<dbReference type="Gene3D" id="3.40.50.300">
    <property type="entry name" value="P-loop containing nucleotide triphosphate hydrolases"/>
    <property type="match status" value="1"/>
</dbReference>
<dbReference type="PRINTS" id="PR01590">
    <property type="entry name" value="HTHFIS"/>
</dbReference>
<dbReference type="InterPro" id="IPR025944">
    <property type="entry name" value="Sigma_54_int_dom_CS"/>
</dbReference>
<feature type="domain" description="Sigma-54 factor interaction" evidence="9">
    <location>
        <begin position="332"/>
        <end position="558"/>
    </location>
</feature>